<comment type="caution">
    <text evidence="2">The sequence shown here is derived from an EMBL/GenBank/DDBJ whole genome shotgun (WGS) entry which is preliminary data.</text>
</comment>
<organism evidence="2 3">
    <name type="scientific">Marivivens donghaensis</name>
    <dbReference type="NCBI Taxonomy" id="1699413"/>
    <lineage>
        <taxon>Bacteria</taxon>
        <taxon>Pseudomonadati</taxon>
        <taxon>Pseudomonadota</taxon>
        <taxon>Alphaproteobacteria</taxon>
        <taxon>Rhodobacterales</taxon>
        <taxon>Paracoccaceae</taxon>
        <taxon>Marivivens group</taxon>
        <taxon>Marivivens</taxon>
    </lineage>
</organism>
<name>A0ABX0VYW9_9RHOB</name>
<dbReference type="Pfam" id="PF16156">
    <property type="entry name" value="DUF4864"/>
    <property type="match status" value="1"/>
</dbReference>
<accession>A0ABX0VYW9</accession>
<gene>
    <name evidence="2" type="ORF">HCZ30_05290</name>
</gene>
<feature type="chain" id="PRO_5045814173" evidence="1">
    <location>
        <begin position="19"/>
        <end position="132"/>
    </location>
</feature>
<dbReference type="EMBL" id="JAATOP010000003">
    <property type="protein sequence ID" value="NIY71847.1"/>
    <property type="molecule type" value="Genomic_DNA"/>
</dbReference>
<evidence type="ECO:0000313" key="2">
    <source>
        <dbReference type="EMBL" id="NIY71847.1"/>
    </source>
</evidence>
<dbReference type="RefSeq" id="WP_167637135.1">
    <property type="nucleotide sequence ID" value="NZ_JAATOP010000003.1"/>
</dbReference>
<protein>
    <submittedName>
        <fullName evidence="2">DUF4864 domain-containing protein</fullName>
    </submittedName>
</protein>
<reference evidence="2 3" key="1">
    <citation type="submission" date="2020-03" db="EMBL/GenBank/DDBJ databases">
        <title>Bacterial isolates of synthetic phycosphere.</title>
        <authorList>
            <person name="Fu H."/>
            <person name="Moran M.A."/>
        </authorList>
    </citation>
    <scope>NUCLEOTIDE SEQUENCE [LARGE SCALE GENOMIC DNA]</scope>
    <source>
        <strain evidence="2 3">HF1</strain>
    </source>
</reference>
<proteinExistence type="predicted"/>
<dbReference type="InterPro" id="IPR032347">
    <property type="entry name" value="DUF4864"/>
</dbReference>
<keyword evidence="1" id="KW-0732">Signal</keyword>
<dbReference type="Proteomes" id="UP000709466">
    <property type="component" value="Unassembled WGS sequence"/>
</dbReference>
<keyword evidence="3" id="KW-1185">Reference proteome</keyword>
<feature type="signal peptide" evidence="1">
    <location>
        <begin position="1"/>
        <end position="18"/>
    </location>
</feature>
<evidence type="ECO:0000313" key="3">
    <source>
        <dbReference type="Proteomes" id="UP000709466"/>
    </source>
</evidence>
<sequence>MIRTTSLLLALVASPLAAQDTDGIQGIIDQQMDAFIARDIPTAFGFASPGLQQMFQTPQNFGHMVEYGYETIWNNEDVRYLDLRQDAEHWVQRVMVSDGQGSVMVFDYFMVETDGVWRIDAVQPVIMPQGMA</sequence>
<evidence type="ECO:0000256" key="1">
    <source>
        <dbReference type="SAM" id="SignalP"/>
    </source>
</evidence>